<dbReference type="InterPro" id="IPR037027">
    <property type="entry name" value="YqgF/RNaseH-like_dom_sf"/>
</dbReference>
<dbReference type="SMART" id="SM00732">
    <property type="entry name" value="YqgFc"/>
    <property type="match status" value="1"/>
</dbReference>
<evidence type="ECO:0000256" key="3">
    <source>
        <dbReference type="ARBA" id="ARBA00022722"/>
    </source>
</evidence>
<dbReference type="PANTHER" id="PTHR33317:SF4">
    <property type="entry name" value="POLYNUCLEOTIDYL TRANSFERASE, RIBONUCLEASE H-LIKE SUPERFAMILY PROTEIN"/>
    <property type="match status" value="1"/>
</dbReference>
<sequence>MGRIVAIDYGRKRSGVAVTDTLQMIANGLTTVPSGELVKFLSDYVAKEPVDLFVVGQPKQMNNEPSENMKYVEAFVTHLKRSIPQIPVQYYDERFTSVLAHKAMLDGGLKKKKRQEKALVDEISAVIILQAYLESKKYQL</sequence>
<keyword evidence="2 5" id="KW-0690">Ribosome biogenesis</keyword>
<dbReference type="HAMAP" id="MF_00651">
    <property type="entry name" value="Nuclease_YqgF"/>
    <property type="match status" value="1"/>
</dbReference>
<dbReference type="CDD" id="cd16964">
    <property type="entry name" value="YqgF"/>
    <property type="match status" value="1"/>
</dbReference>
<comment type="function">
    <text evidence="5">Could be a nuclease involved in processing of the 5'-end of pre-16S rRNA.</text>
</comment>
<evidence type="ECO:0000256" key="2">
    <source>
        <dbReference type="ARBA" id="ARBA00022517"/>
    </source>
</evidence>
<dbReference type="SUPFAM" id="SSF53098">
    <property type="entry name" value="Ribonuclease H-like"/>
    <property type="match status" value="1"/>
</dbReference>
<keyword evidence="4 5" id="KW-0378">Hydrolase</keyword>
<accession>A0ABZ2IMB3</accession>
<dbReference type="Proteomes" id="UP001320603">
    <property type="component" value="Chromosome"/>
</dbReference>
<dbReference type="RefSeq" id="WP_251966550.1">
    <property type="nucleotide sequence ID" value="NZ_CP146284.1"/>
</dbReference>
<keyword evidence="3 5" id="KW-0540">Nuclease</keyword>
<dbReference type="Gene3D" id="3.30.420.140">
    <property type="entry name" value="YqgF/RNase H-like domain"/>
    <property type="match status" value="1"/>
</dbReference>
<evidence type="ECO:0000313" key="8">
    <source>
        <dbReference type="Proteomes" id="UP001320603"/>
    </source>
</evidence>
<gene>
    <name evidence="7" type="primary">ruvX</name>
    <name evidence="7" type="ORF">NEE14_004020</name>
</gene>
<comment type="similarity">
    <text evidence="5">Belongs to the YqgF HJR family.</text>
</comment>
<dbReference type="InterPro" id="IPR006641">
    <property type="entry name" value="YqgF/RNaseH-like_dom"/>
</dbReference>
<evidence type="ECO:0000259" key="6">
    <source>
        <dbReference type="SMART" id="SM00732"/>
    </source>
</evidence>
<dbReference type="EMBL" id="CP146284">
    <property type="protein sequence ID" value="WWV67162.1"/>
    <property type="molecule type" value="Genomic_DNA"/>
</dbReference>
<protein>
    <recommendedName>
        <fullName evidence="5">Putative pre-16S rRNA nuclease</fullName>
        <ecNumber evidence="5">3.1.-.-</ecNumber>
    </recommendedName>
</protein>
<comment type="subcellular location">
    <subcellularLocation>
        <location evidence="5">Cytoplasm</location>
    </subcellularLocation>
</comment>
<keyword evidence="1 5" id="KW-0963">Cytoplasm</keyword>
<proteinExistence type="inferred from homology"/>
<name>A0ABZ2IMB3_9BACT</name>
<dbReference type="EC" id="3.1.-.-" evidence="5"/>
<feature type="domain" description="YqgF/RNase H-like" evidence="6">
    <location>
        <begin position="2"/>
        <end position="100"/>
    </location>
</feature>
<reference evidence="7 8" key="1">
    <citation type="submission" date="2024-02" db="EMBL/GenBank/DDBJ databases">
        <title>Whole genome sequencing of Parabacteroides sp. AD58.</title>
        <authorList>
            <person name="Chaplin A.V."/>
            <person name="Pikina A.P."/>
            <person name="Sokolova S.R."/>
            <person name="Korostin D.O."/>
            <person name="Efimov B.A."/>
        </authorList>
    </citation>
    <scope>NUCLEOTIDE SEQUENCE [LARGE SCALE GENOMIC DNA]</scope>
    <source>
        <strain evidence="7 8">AD58</strain>
    </source>
</reference>
<dbReference type="NCBIfam" id="TIGR00250">
    <property type="entry name" value="RNAse_H_YqgF"/>
    <property type="match status" value="1"/>
</dbReference>
<evidence type="ECO:0000256" key="4">
    <source>
        <dbReference type="ARBA" id="ARBA00022801"/>
    </source>
</evidence>
<evidence type="ECO:0000256" key="5">
    <source>
        <dbReference type="HAMAP-Rule" id="MF_00651"/>
    </source>
</evidence>
<dbReference type="InterPro" id="IPR012337">
    <property type="entry name" value="RNaseH-like_sf"/>
</dbReference>
<dbReference type="InterPro" id="IPR005227">
    <property type="entry name" value="YqgF"/>
</dbReference>
<evidence type="ECO:0000313" key="7">
    <source>
        <dbReference type="EMBL" id="WWV67162.1"/>
    </source>
</evidence>
<evidence type="ECO:0000256" key="1">
    <source>
        <dbReference type="ARBA" id="ARBA00022490"/>
    </source>
</evidence>
<dbReference type="Pfam" id="PF03652">
    <property type="entry name" value="RuvX"/>
    <property type="match status" value="1"/>
</dbReference>
<dbReference type="PANTHER" id="PTHR33317">
    <property type="entry name" value="POLYNUCLEOTIDYL TRANSFERASE, RIBONUCLEASE H-LIKE SUPERFAMILY PROTEIN"/>
    <property type="match status" value="1"/>
</dbReference>
<keyword evidence="8" id="KW-1185">Reference proteome</keyword>
<organism evidence="7 8">
    <name type="scientific">Parabacteroides absconsus</name>
    <dbReference type="NCBI Taxonomy" id="2951805"/>
    <lineage>
        <taxon>Bacteria</taxon>
        <taxon>Pseudomonadati</taxon>
        <taxon>Bacteroidota</taxon>
        <taxon>Bacteroidia</taxon>
        <taxon>Bacteroidales</taxon>
        <taxon>Tannerellaceae</taxon>
        <taxon>Parabacteroides</taxon>
    </lineage>
</organism>